<evidence type="ECO:0000313" key="1">
    <source>
        <dbReference type="Proteomes" id="UP000887579"/>
    </source>
</evidence>
<sequence>MGRLKVTFTDPYDWELGEKTNRTQSLSQGASLEGKVNSREECKKPMEPIKGAPPPPSPQKKESNQTRSSAKKRSNNNPASKEDKDEKDKDTNKTEESAPRVDRVNPLTVITDPLSFISNDIGI</sequence>
<proteinExistence type="predicted"/>
<dbReference type="Proteomes" id="UP000887579">
    <property type="component" value="Unplaced"/>
</dbReference>
<evidence type="ECO:0000313" key="2">
    <source>
        <dbReference type="WBParaSite" id="ES5_v2.g24358.t1"/>
    </source>
</evidence>
<accession>A0AC34G3J1</accession>
<protein>
    <submittedName>
        <fullName evidence="2">Uncharacterized protein</fullName>
    </submittedName>
</protein>
<name>A0AC34G3J1_9BILA</name>
<reference evidence="2" key="1">
    <citation type="submission" date="2022-11" db="UniProtKB">
        <authorList>
            <consortium name="WormBaseParasite"/>
        </authorList>
    </citation>
    <scope>IDENTIFICATION</scope>
</reference>
<dbReference type="WBParaSite" id="ES5_v2.g24358.t1">
    <property type="protein sequence ID" value="ES5_v2.g24358.t1"/>
    <property type="gene ID" value="ES5_v2.g24358"/>
</dbReference>
<organism evidence="1 2">
    <name type="scientific">Panagrolaimus sp. ES5</name>
    <dbReference type="NCBI Taxonomy" id="591445"/>
    <lineage>
        <taxon>Eukaryota</taxon>
        <taxon>Metazoa</taxon>
        <taxon>Ecdysozoa</taxon>
        <taxon>Nematoda</taxon>
        <taxon>Chromadorea</taxon>
        <taxon>Rhabditida</taxon>
        <taxon>Tylenchina</taxon>
        <taxon>Panagrolaimomorpha</taxon>
        <taxon>Panagrolaimoidea</taxon>
        <taxon>Panagrolaimidae</taxon>
        <taxon>Panagrolaimus</taxon>
    </lineage>
</organism>